<proteinExistence type="predicted"/>
<dbReference type="Pfam" id="PF13927">
    <property type="entry name" value="Ig_3"/>
    <property type="match status" value="6"/>
</dbReference>
<feature type="transmembrane region" description="Helical" evidence="9">
    <location>
        <begin position="492"/>
        <end position="517"/>
    </location>
</feature>
<sequence length="1246" mass="137479">MEGFGCLYWRPQQRFALEPQDRTAIVGDRANLPCRVLHKAGTLQWTRDGFGLGSNRDLDGYPRYAMVGSEEEADFSLQIDPVTLEDDAVFQCQVGASNGIKGIRSRTAQFTVFVPPEPPQIIQGDYLKSTAGMTVELTCESNGGKPPAELRWLDGNGDEVQKDIEYRSDPLADGKRATAALKWAYTPRREDDGKNFTCRSENPALTQPLYARIRMEVKYPPEISLAADKKSIKVGEPVTFTCDVKANPSDVIYKWFRNDDLVVGDHRTTYTLPRVTRALNGETVSCEVTNSVGTSKATHTLDVEYGPSFPSEKSVAAADVGSDVTLTCAAEGNPKPDLVWTFEGNPNVLSTERTLKIADVRPEHAGRYACKASVPEFPPKTAVVILYIKGPPRIVSTPVQLGTDQETIELECAVRSVPPPTKVMWFRHERHVDSGEDGYERREERTEDGVLSRLIKHHAAVSDFGLYNCTVWNDFGYDSVLIAVQQPKNIPVLMILAAVVGGVVVVVFFTIIIILCLRKKAVIKDEEYSSEKKTKQQQQQHVSDSGSSGDSDLKAEIRTSSRRPQQRFALEPQDRTAIVGDRANLPCRVLHKAGTLQWTRDGFGLGSNRDLDGYPRYAMVGSEEEADFSLQIDPVTLEDDAVFQCQVGASNGIKGIRSRTAQFTVFVPPEPPQIIQGDYLKSTAGMTVELTCESNGGKPPAELRWLDGNGDEVQKDIEYRSDPLADGKRATAALKWAYTPRREDDGKNFTCRSENPALTQPLYARIRMEVKYPPEISLAADKKSIKVGEPVTFTCDVKANPSDVIYKWFRNDDLVVGDHRTTYTLPRVTRALNGETVSCEVTNSVGTSKATHTLDVEYGPSFPSEKSVAAADVGSDVTLTCAAEGNPKPDLVWTFEGNPNVLSTERTLKIADVRPEHAGRYACKASVPEFPPKTAVVILYIKGPPRIVSTPVQLGTDQETIELECAVRSVPPPTKVMWFRHERHVDSGEDGYERREERTEDGVLSRLIKHHAAVSDFGLYNCTVWNDFGYDSVLIAVQQPKNIPVLMILAAVVGGVVVVVFFTIIIILCLRKKAVIKDEEYSSEKKTKQQQQQHVSDSGSSGDSDLKAEIRTSSSLSNPAERSWTEEDKYSVPPAPGDFPPKSESQSNNGYIPYVDYTRDYNPPLGASRDSGLYGNSLTDLTLDPRYRAAYANPYLRGSQATLPIPPAVYVTSTWSPGTAESGSPPNHYITTQQTPLKPGTLATHV</sequence>
<feature type="domain" description="Ig-like" evidence="10">
    <location>
        <begin position="860"/>
        <end position="926"/>
    </location>
</feature>
<evidence type="ECO:0000256" key="2">
    <source>
        <dbReference type="ARBA" id="ARBA00022692"/>
    </source>
</evidence>
<dbReference type="CDD" id="cd00096">
    <property type="entry name" value="Ig"/>
    <property type="match status" value="2"/>
</dbReference>
<evidence type="ECO:0000256" key="8">
    <source>
        <dbReference type="SAM" id="MobiDB-lite"/>
    </source>
</evidence>
<feature type="domain" description="Ig-like" evidence="10">
    <location>
        <begin position="119"/>
        <end position="214"/>
    </location>
</feature>
<feature type="domain" description="Ig-like" evidence="10">
    <location>
        <begin position="564"/>
        <end position="664"/>
    </location>
</feature>
<dbReference type="Gene3D" id="2.60.40.10">
    <property type="entry name" value="Immunoglobulins"/>
    <property type="match status" value="10"/>
</dbReference>
<feature type="compositionally biased region" description="Polar residues" evidence="8">
    <location>
        <begin position="1111"/>
        <end position="1120"/>
    </location>
</feature>
<protein>
    <submittedName>
        <fullName evidence="11">KIRREL</fullName>
    </submittedName>
</protein>
<keyword evidence="12" id="KW-1185">Reference proteome</keyword>
<feature type="domain" description="Ig-like" evidence="10">
    <location>
        <begin position="774"/>
        <end position="855"/>
    </location>
</feature>
<keyword evidence="5" id="KW-1015">Disulfide bond</keyword>
<evidence type="ECO:0000256" key="1">
    <source>
        <dbReference type="ARBA" id="ARBA00004479"/>
    </source>
</evidence>
<feature type="region of interest" description="Disordered" evidence="8">
    <location>
        <begin position="529"/>
        <end position="573"/>
    </location>
</feature>
<dbReference type="PANTHER" id="PTHR11640:SF31">
    <property type="entry name" value="IRREGULAR CHIASM C-ROUGHEST PROTEIN-RELATED"/>
    <property type="match status" value="1"/>
</dbReference>
<dbReference type="SUPFAM" id="SSF48726">
    <property type="entry name" value="Immunoglobulin"/>
    <property type="match status" value="10"/>
</dbReference>
<feature type="domain" description="Ig-like" evidence="10">
    <location>
        <begin position="11"/>
        <end position="111"/>
    </location>
</feature>
<dbReference type="InterPro" id="IPR013783">
    <property type="entry name" value="Ig-like_fold"/>
</dbReference>
<feature type="domain" description="Ig-like" evidence="10">
    <location>
        <begin position="945"/>
        <end position="1024"/>
    </location>
</feature>
<evidence type="ECO:0000256" key="5">
    <source>
        <dbReference type="ARBA" id="ARBA00023157"/>
    </source>
</evidence>
<keyword evidence="2 9" id="KW-0812">Transmembrane</keyword>
<evidence type="ECO:0000259" key="10">
    <source>
        <dbReference type="PROSITE" id="PS50835"/>
    </source>
</evidence>
<dbReference type="Proteomes" id="UP001235939">
    <property type="component" value="Chromosome 22"/>
</dbReference>
<dbReference type="InterPro" id="IPR013162">
    <property type="entry name" value="CD80_C2-set"/>
</dbReference>
<evidence type="ECO:0000256" key="3">
    <source>
        <dbReference type="ARBA" id="ARBA00022989"/>
    </source>
</evidence>
<feature type="domain" description="Ig-like" evidence="10">
    <location>
        <begin position="221"/>
        <end position="302"/>
    </location>
</feature>
<dbReference type="InterPro" id="IPR013106">
    <property type="entry name" value="Ig_V-set"/>
</dbReference>
<evidence type="ECO:0000256" key="4">
    <source>
        <dbReference type="ARBA" id="ARBA00023136"/>
    </source>
</evidence>
<evidence type="ECO:0000313" key="12">
    <source>
        <dbReference type="Proteomes" id="UP001235939"/>
    </source>
</evidence>
<evidence type="ECO:0000256" key="7">
    <source>
        <dbReference type="ARBA" id="ARBA00023319"/>
    </source>
</evidence>
<evidence type="ECO:0000256" key="9">
    <source>
        <dbReference type="SAM" id="Phobius"/>
    </source>
</evidence>
<feature type="region of interest" description="Disordered" evidence="8">
    <location>
        <begin position="1216"/>
        <end position="1246"/>
    </location>
</feature>
<gene>
    <name evidence="11" type="ORF">LAZ67_22002384</name>
</gene>
<feature type="compositionally biased region" description="Low complexity" evidence="8">
    <location>
        <begin position="536"/>
        <end position="550"/>
    </location>
</feature>
<keyword evidence="4 9" id="KW-0472">Membrane</keyword>
<feature type="domain" description="Ig-like" evidence="10">
    <location>
        <begin position="672"/>
        <end position="767"/>
    </location>
</feature>
<keyword evidence="6" id="KW-0325">Glycoprotein</keyword>
<dbReference type="SMART" id="SM00409">
    <property type="entry name" value="IG"/>
    <property type="match status" value="8"/>
</dbReference>
<evidence type="ECO:0000313" key="11">
    <source>
        <dbReference type="EMBL" id="UYV83129.1"/>
    </source>
</evidence>
<organism evidence="11 12">
    <name type="scientific">Cordylochernes scorpioides</name>
    <dbReference type="NCBI Taxonomy" id="51811"/>
    <lineage>
        <taxon>Eukaryota</taxon>
        <taxon>Metazoa</taxon>
        <taxon>Ecdysozoa</taxon>
        <taxon>Arthropoda</taxon>
        <taxon>Chelicerata</taxon>
        <taxon>Arachnida</taxon>
        <taxon>Pseudoscorpiones</taxon>
        <taxon>Cheliferoidea</taxon>
        <taxon>Chernetidae</taxon>
        <taxon>Cordylochernes</taxon>
    </lineage>
</organism>
<dbReference type="PANTHER" id="PTHR11640">
    <property type="entry name" value="NEPHRIN"/>
    <property type="match status" value="1"/>
</dbReference>
<dbReference type="PROSITE" id="PS50835">
    <property type="entry name" value="IG_LIKE"/>
    <property type="match status" value="10"/>
</dbReference>
<dbReference type="InterPro" id="IPR007110">
    <property type="entry name" value="Ig-like_dom"/>
</dbReference>
<dbReference type="InterPro" id="IPR003598">
    <property type="entry name" value="Ig_sub2"/>
</dbReference>
<dbReference type="EMBL" id="CP092884">
    <property type="protein sequence ID" value="UYV83129.1"/>
    <property type="molecule type" value="Genomic_DNA"/>
</dbReference>
<feature type="region of interest" description="Disordered" evidence="8">
    <location>
        <begin position="1082"/>
        <end position="1155"/>
    </location>
</feature>
<dbReference type="InterPro" id="IPR051275">
    <property type="entry name" value="Cell_adhesion_signaling"/>
</dbReference>
<reference evidence="11 12" key="1">
    <citation type="submission" date="2022-03" db="EMBL/GenBank/DDBJ databases">
        <title>A chromosomal length assembly of Cordylochernes scorpioides.</title>
        <authorList>
            <person name="Zeh D."/>
            <person name="Zeh J."/>
        </authorList>
    </citation>
    <scope>NUCLEOTIDE SEQUENCE [LARGE SCALE GENOMIC DNA]</scope>
    <source>
        <strain evidence="11">IN4F17</strain>
        <tissue evidence="11">Whole Body</tissue>
    </source>
</reference>
<accession>A0ABY6LPJ5</accession>
<feature type="compositionally biased region" description="Low complexity" evidence="8">
    <location>
        <begin position="1089"/>
        <end position="1103"/>
    </location>
</feature>
<keyword evidence="7" id="KW-0393">Immunoglobulin domain</keyword>
<evidence type="ECO:0000256" key="6">
    <source>
        <dbReference type="ARBA" id="ARBA00023180"/>
    </source>
</evidence>
<dbReference type="Pfam" id="PF08205">
    <property type="entry name" value="C2-set_2"/>
    <property type="match status" value="2"/>
</dbReference>
<feature type="domain" description="Ig-like" evidence="10">
    <location>
        <begin position="307"/>
        <end position="373"/>
    </location>
</feature>
<feature type="compositionally biased region" description="Polar residues" evidence="8">
    <location>
        <begin position="1216"/>
        <end position="1236"/>
    </location>
</feature>
<dbReference type="InterPro" id="IPR003599">
    <property type="entry name" value="Ig_sub"/>
</dbReference>
<feature type="transmembrane region" description="Helical" evidence="9">
    <location>
        <begin position="1045"/>
        <end position="1068"/>
    </location>
</feature>
<keyword evidence="3 9" id="KW-1133">Transmembrane helix</keyword>
<dbReference type="SMART" id="SM00406">
    <property type="entry name" value="IGv"/>
    <property type="match status" value="2"/>
</dbReference>
<dbReference type="InterPro" id="IPR036179">
    <property type="entry name" value="Ig-like_dom_sf"/>
</dbReference>
<dbReference type="SMART" id="SM00408">
    <property type="entry name" value="IGc2"/>
    <property type="match status" value="10"/>
</dbReference>
<comment type="subcellular location">
    <subcellularLocation>
        <location evidence="1">Membrane</location>
        <topology evidence="1">Single-pass type I membrane protein</topology>
    </subcellularLocation>
</comment>
<feature type="domain" description="Ig-like" evidence="10">
    <location>
        <begin position="392"/>
        <end position="471"/>
    </location>
</feature>
<name>A0ABY6LPJ5_9ARAC</name>